<evidence type="ECO:0000256" key="1">
    <source>
        <dbReference type="SAM" id="Phobius"/>
    </source>
</evidence>
<accession>A0A7S3N2L6</accession>
<proteinExistence type="predicted"/>
<name>A0A7S3N2L6_9SPIT</name>
<keyword evidence="1" id="KW-0812">Transmembrane</keyword>
<feature type="transmembrane region" description="Helical" evidence="1">
    <location>
        <begin position="12"/>
        <end position="31"/>
    </location>
</feature>
<evidence type="ECO:0000313" key="2">
    <source>
        <dbReference type="EMBL" id="CAE0333860.1"/>
    </source>
</evidence>
<keyword evidence="1" id="KW-1133">Transmembrane helix</keyword>
<keyword evidence="1" id="KW-0472">Membrane</keyword>
<gene>
    <name evidence="2" type="ORF">SINC0208_LOCUS14498</name>
</gene>
<organism evidence="2">
    <name type="scientific">Strombidium inclinatum</name>
    <dbReference type="NCBI Taxonomy" id="197538"/>
    <lineage>
        <taxon>Eukaryota</taxon>
        <taxon>Sar</taxon>
        <taxon>Alveolata</taxon>
        <taxon>Ciliophora</taxon>
        <taxon>Intramacronucleata</taxon>
        <taxon>Spirotrichea</taxon>
        <taxon>Oligotrichia</taxon>
        <taxon>Strombidiidae</taxon>
        <taxon>Strombidium</taxon>
    </lineage>
</organism>
<protein>
    <submittedName>
        <fullName evidence="2">Uncharacterized protein</fullName>
    </submittedName>
</protein>
<dbReference type="AlphaFoldDB" id="A0A7S3N2L6"/>
<sequence length="171" mass="18942">MEYLLKVSELLHIGLGVFGLFFGRNLNLAVVNRPRSVRARQLQSLFCYLHRLQLLVTLLDVVPLGLGSVEYSVLLLVGQNFADDLQQHRHLLVLGSQHSVEHESSLPVLQPGSEGLDMVSHSPALGEWDTLILCTLDGSQFSLELGVTDFEVIDILLPLAATAEFLRLVFV</sequence>
<dbReference type="EMBL" id="HBIH01036320">
    <property type="protein sequence ID" value="CAE0333860.1"/>
    <property type="molecule type" value="Transcribed_RNA"/>
</dbReference>
<reference evidence="2" key="1">
    <citation type="submission" date="2021-01" db="EMBL/GenBank/DDBJ databases">
        <authorList>
            <person name="Corre E."/>
            <person name="Pelletier E."/>
            <person name="Niang G."/>
            <person name="Scheremetjew M."/>
            <person name="Finn R."/>
            <person name="Kale V."/>
            <person name="Holt S."/>
            <person name="Cochrane G."/>
            <person name="Meng A."/>
            <person name="Brown T."/>
            <person name="Cohen L."/>
        </authorList>
    </citation>
    <scope>NUCLEOTIDE SEQUENCE</scope>
    <source>
        <strain evidence="2">S3</strain>
    </source>
</reference>